<accession>A0ACC0YZS6</accession>
<dbReference type="Proteomes" id="UP001163603">
    <property type="component" value="Chromosome 4"/>
</dbReference>
<evidence type="ECO:0000313" key="1">
    <source>
        <dbReference type="EMBL" id="KAJ0043140.1"/>
    </source>
</evidence>
<proteinExistence type="predicted"/>
<reference evidence="2" key="1">
    <citation type="journal article" date="2023" name="G3 (Bethesda)">
        <title>Genome assembly and association tests identify interacting loci associated with vigor, precocity, and sex in interspecific pistachio rootstocks.</title>
        <authorList>
            <person name="Palmer W."/>
            <person name="Jacygrad E."/>
            <person name="Sagayaradj S."/>
            <person name="Cavanaugh K."/>
            <person name="Han R."/>
            <person name="Bertier L."/>
            <person name="Beede B."/>
            <person name="Kafkas S."/>
            <person name="Golino D."/>
            <person name="Preece J."/>
            <person name="Michelmore R."/>
        </authorList>
    </citation>
    <scope>NUCLEOTIDE SEQUENCE [LARGE SCALE GENOMIC DNA]</scope>
</reference>
<name>A0ACC0YZS6_9ROSI</name>
<organism evidence="1 2">
    <name type="scientific">Pistacia integerrima</name>
    <dbReference type="NCBI Taxonomy" id="434235"/>
    <lineage>
        <taxon>Eukaryota</taxon>
        <taxon>Viridiplantae</taxon>
        <taxon>Streptophyta</taxon>
        <taxon>Embryophyta</taxon>
        <taxon>Tracheophyta</taxon>
        <taxon>Spermatophyta</taxon>
        <taxon>Magnoliopsida</taxon>
        <taxon>eudicotyledons</taxon>
        <taxon>Gunneridae</taxon>
        <taxon>Pentapetalae</taxon>
        <taxon>rosids</taxon>
        <taxon>malvids</taxon>
        <taxon>Sapindales</taxon>
        <taxon>Anacardiaceae</taxon>
        <taxon>Pistacia</taxon>
    </lineage>
</organism>
<dbReference type="EMBL" id="CM047739">
    <property type="protein sequence ID" value="KAJ0043140.1"/>
    <property type="molecule type" value="Genomic_DNA"/>
</dbReference>
<comment type="caution">
    <text evidence="1">The sequence shown here is derived from an EMBL/GenBank/DDBJ whole genome shotgun (WGS) entry which is preliminary data.</text>
</comment>
<sequence>MKQGENKGENIDQFVSYVDTLMELQVPDESKKFEEANIVSLSDEFINAGTDTKTTALHGSWKMWSSTYPRIQENFLAEMRGVVEQGRKWIKEDDWQKLPYLKAVVLEGLRRHPPTYQAATPHAVTEDTELGGYLIPKGTTVNFLIADMGRDPNVWKDPVEFKPERFLFSHGEESG</sequence>
<evidence type="ECO:0000313" key="2">
    <source>
        <dbReference type="Proteomes" id="UP001163603"/>
    </source>
</evidence>
<protein>
    <submittedName>
        <fullName evidence="1">Uncharacterized protein</fullName>
    </submittedName>
</protein>
<keyword evidence="2" id="KW-1185">Reference proteome</keyword>
<gene>
    <name evidence="1" type="ORF">Pint_19418</name>
</gene>